<dbReference type="RefSeq" id="WP_071357475.1">
    <property type="nucleotide sequence ID" value="NZ_JARMQG010000039.1"/>
</dbReference>
<feature type="chain" id="PRO_5046158922" description="Transmembrane protein" evidence="3">
    <location>
        <begin position="23"/>
        <end position="138"/>
    </location>
</feature>
<proteinExistence type="predicted"/>
<feature type="compositionally biased region" description="Low complexity" evidence="1">
    <location>
        <begin position="49"/>
        <end position="69"/>
    </location>
</feature>
<gene>
    <name evidence="4" type="ORF">P4447_04015</name>
</gene>
<keyword evidence="2" id="KW-0812">Transmembrane</keyword>
<sequence length="138" mass="15161">MKKLLIAFVLLLSLMVPSMTEAKMFSGGHSTISHSSSFSSHSSTIRSGSTYHSGYKSPSSSVSRSKSYSNTPTSKRSSFWSHAAAFGAGTLLGSMFHPFGYHNYGQSYGFSFIGLLVDILIIAIIIRVIKGIFFRRRY</sequence>
<keyword evidence="5" id="KW-1185">Reference proteome</keyword>
<evidence type="ECO:0000313" key="5">
    <source>
        <dbReference type="Proteomes" id="UP001330749"/>
    </source>
</evidence>
<name>A0ABU6N6R1_9BACI</name>
<evidence type="ECO:0000256" key="1">
    <source>
        <dbReference type="SAM" id="MobiDB-lite"/>
    </source>
</evidence>
<comment type="caution">
    <text evidence="4">The sequence shown here is derived from an EMBL/GenBank/DDBJ whole genome shotgun (WGS) entry which is preliminary data.</text>
</comment>
<dbReference type="Proteomes" id="UP001330749">
    <property type="component" value="Unassembled WGS sequence"/>
</dbReference>
<protein>
    <recommendedName>
        <fullName evidence="6">Transmembrane protein</fullName>
    </recommendedName>
</protein>
<evidence type="ECO:0000256" key="2">
    <source>
        <dbReference type="SAM" id="Phobius"/>
    </source>
</evidence>
<keyword evidence="2" id="KW-0472">Membrane</keyword>
<evidence type="ECO:0008006" key="6">
    <source>
        <dbReference type="Google" id="ProtNLM"/>
    </source>
</evidence>
<evidence type="ECO:0000313" key="4">
    <source>
        <dbReference type="EMBL" id="MED3561713.1"/>
    </source>
</evidence>
<accession>A0ABU6N6R1</accession>
<organism evidence="4 5">
    <name type="scientific">Bacillus xiapuensis</name>
    <dbReference type="NCBI Taxonomy" id="2014075"/>
    <lineage>
        <taxon>Bacteria</taxon>
        <taxon>Bacillati</taxon>
        <taxon>Bacillota</taxon>
        <taxon>Bacilli</taxon>
        <taxon>Bacillales</taxon>
        <taxon>Bacillaceae</taxon>
        <taxon>Bacillus</taxon>
    </lineage>
</organism>
<feature type="signal peptide" evidence="3">
    <location>
        <begin position="1"/>
        <end position="22"/>
    </location>
</feature>
<keyword evidence="2" id="KW-1133">Transmembrane helix</keyword>
<dbReference type="EMBL" id="JARMQG010000039">
    <property type="protein sequence ID" value="MED3561713.1"/>
    <property type="molecule type" value="Genomic_DNA"/>
</dbReference>
<feature type="region of interest" description="Disordered" evidence="1">
    <location>
        <begin position="49"/>
        <end position="76"/>
    </location>
</feature>
<reference evidence="4 5" key="1">
    <citation type="submission" date="2023-03" db="EMBL/GenBank/DDBJ databases">
        <title>Bacillus Genome Sequencing.</title>
        <authorList>
            <person name="Dunlap C."/>
        </authorList>
    </citation>
    <scope>NUCLEOTIDE SEQUENCE [LARGE SCALE GENOMIC DNA]</scope>
    <source>
        <strain evidence="4 5">B-14544</strain>
    </source>
</reference>
<keyword evidence="3" id="KW-0732">Signal</keyword>
<evidence type="ECO:0000256" key="3">
    <source>
        <dbReference type="SAM" id="SignalP"/>
    </source>
</evidence>
<feature type="transmembrane region" description="Helical" evidence="2">
    <location>
        <begin position="108"/>
        <end position="129"/>
    </location>
</feature>